<evidence type="ECO:0000313" key="1">
    <source>
        <dbReference type="EMBL" id="BCR87364.1"/>
    </source>
</evidence>
<accession>A0A7R7ZN66</accession>
<proteinExistence type="predicted"/>
<dbReference type="GeneID" id="66981723"/>
<protein>
    <submittedName>
        <fullName evidence="1">Uncharacterized protein</fullName>
    </submittedName>
</protein>
<dbReference type="RefSeq" id="XP_043135886.1">
    <property type="nucleotide sequence ID" value="XM_043278070.1"/>
</dbReference>
<name>A0A7R7ZN66_ASPCH</name>
<sequence length="86" mass="10085">MMDEFRDECKLAWRSLGLNGNSAMEENAIDLKVPEGRQDFINLTLRQIKPEDQLEFFREISYAIVCRPDAYCQQADTVVAHRRLQH</sequence>
<dbReference type="AlphaFoldDB" id="A0A7R7ZN66"/>
<dbReference type="Proteomes" id="UP000637239">
    <property type="component" value="Chromosome 3"/>
</dbReference>
<reference evidence="1" key="2">
    <citation type="submission" date="2021-02" db="EMBL/GenBank/DDBJ databases">
        <title>Aspergillus chevalieri M1 genome sequence.</title>
        <authorList>
            <person name="Kadooka C."/>
            <person name="Mori K."/>
            <person name="Futagami T."/>
        </authorList>
    </citation>
    <scope>NUCLEOTIDE SEQUENCE</scope>
    <source>
        <strain evidence="1">M1</strain>
    </source>
</reference>
<evidence type="ECO:0000313" key="2">
    <source>
        <dbReference type="Proteomes" id="UP000637239"/>
    </source>
</evidence>
<dbReference type="KEGG" id="ache:ACHE_31351S"/>
<organism evidence="1 2">
    <name type="scientific">Aspergillus chevalieri</name>
    <name type="common">Eurotium chevalieri</name>
    <dbReference type="NCBI Taxonomy" id="182096"/>
    <lineage>
        <taxon>Eukaryota</taxon>
        <taxon>Fungi</taxon>
        <taxon>Dikarya</taxon>
        <taxon>Ascomycota</taxon>
        <taxon>Pezizomycotina</taxon>
        <taxon>Eurotiomycetes</taxon>
        <taxon>Eurotiomycetidae</taxon>
        <taxon>Eurotiales</taxon>
        <taxon>Aspergillaceae</taxon>
        <taxon>Aspergillus</taxon>
        <taxon>Aspergillus subgen. Aspergillus</taxon>
    </lineage>
</organism>
<dbReference type="EMBL" id="AP024418">
    <property type="protein sequence ID" value="BCR87364.1"/>
    <property type="molecule type" value="Genomic_DNA"/>
</dbReference>
<keyword evidence="2" id="KW-1185">Reference proteome</keyword>
<reference evidence="1" key="1">
    <citation type="submission" date="2021-01" db="EMBL/GenBank/DDBJ databases">
        <authorList>
            <consortium name="Aspergillus chevalieri M1 genome sequencing consortium"/>
            <person name="Kazuki M."/>
            <person name="Futagami T."/>
        </authorList>
    </citation>
    <scope>NUCLEOTIDE SEQUENCE</scope>
    <source>
        <strain evidence="1">M1</strain>
    </source>
</reference>
<gene>
    <name evidence="1" type="ORF">ACHE_31351S</name>
</gene>